<evidence type="ECO:0008006" key="3">
    <source>
        <dbReference type="Google" id="ProtNLM"/>
    </source>
</evidence>
<keyword evidence="2" id="KW-1185">Reference proteome</keyword>
<name>A0A8K0USF7_9AGAR</name>
<dbReference type="AlphaFoldDB" id="A0A8K0USF7"/>
<protein>
    <recommendedName>
        <fullName evidence="3">F-box domain-containing protein</fullName>
    </recommendedName>
</protein>
<dbReference type="EMBL" id="JAEVFJ010000008">
    <property type="protein sequence ID" value="KAH8103004.1"/>
    <property type="molecule type" value="Genomic_DNA"/>
</dbReference>
<accession>A0A8K0USF7</accession>
<evidence type="ECO:0000313" key="1">
    <source>
        <dbReference type="EMBL" id="KAH8103004.1"/>
    </source>
</evidence>
<sequence>MAAESRLAGELVEHILLYLLHDTPSLQRCSLASRQWCAFAQPLIFRSVNIEEVTPSPSKNNDASATKPSKKVKGVVKDPTVVLGKCDIANWARDLVGVGKSVKNLEINCRTLVASEMAKILAVFRTPQRILVTADLIEDSAKHLPSLSRPLKELRLTNLKFDMNDWTPVRDPTKKRSRKRAKCALVQFLNLFGEVETLYTLDVYPVGGTGEESRDGAGYNVCRCCRPMYPEDSGHRSAIRAEGMKLSKNFSVRRVITSDTDYSKAQEGQEVVLDLLLSSPSVMNAVRELEIDEHPVMSRELLEATGAQLTRLRLSVTYPSRQGDNGPSEYGTWCCGPQLTFAHICLHHNYAMPNIIDNYWQGYNTTVQRTIRDLPETLPHLVIEFNCGKLLPDHFDWHLVDEMLVNRDLAQLELIFKIGIHELLKEDYEQFSRSTRRSIPRLGDKLGSKLIVEVMERPRGKKPNHLYGLNAALI</sequence>
<comment type="caution">
    <text evidence="1">The sequence shown here is derived from an EMBL/GenBank/DDBJ whole genome shotgun (WGS) entry which is preliminary data.</text>
</comment>
<evidence type="ECO:0000313" key="2">
    <source>
        <dbReference type="Proteomes" id="UP000813824"/>
    </source>
</evidence>
<dbReference type="InterPro" id="IPR036047">
    <property type="entry name" value="F-box-like_dom_sf"/>
</dbReference>
<dbReference type="SUPFAM" id="SSF81383">
    <property type="entry name" value="F-box domain"/>
    <property type="match status" value="1"/>
</dbReference>
<proteinExistence type="predicted"/>
<reference evidence="1" key="1">
    <citation type="journal article" date="2021" name="New Phytol.">
        <title>Evolutionary innovations through gain and loss of genes in the ectomycorrhizal Boletales.</title>
        <authorList>
            <person name="Wu G."/>
            <person name="Miyauchi S."/>
            <person name="Morin E."/>
            <person name="Kuo A."/>
            <person name="Drula E."/>
            <person name="Varga T."/>
            <person name="Kohler A."/>
            <person name="Feng B."/>
            <person name="Cao Y."/>
            <person name="Lipzen A."/>
            <person name="Daum C."/>
            <person name="Hundley H."/>
            <person name="Pangilinan J."/>
            <person name="Johnson J."/>
            <person name="Barry K."/>
            <person name="LaButti K."/>
            <person name="Ng V."/>
            <person name="Ahrendt S."/>
            <person name="Min B."/>
            <person name="Choi I.G."/>
            <person name="Park H."/>
            <person name="Plett J.M."/>
            <person name="Magnuson J."/>
            <person name="Spatafora J.W."/>
            <person name="Nagy L.G."/>
            <person name="Henrissat B."/>
            <person name="Grigoriev I.V."/>
            <person name="Yang Z.L."/>
            <person name="Xu J."/>
            <person name="Martin F.M."/>
        </authorList>
    </citation>
    <scope>NUCLEOTIDE SEQUENCE</scope>
    <source>
        <strain evidence="1">KKN 215</strain>
    </source>
</reference>
<dbReference type="Proteomes" id="UP000813824">
    <property type="component" value="Unassembled WGS sequence"/>
</dbReference>
<organism evidence="1 2">
    <name type="scientific">Cristinia sonorae</name>
    <dbReference type="NCBI Taxonomy" id="1940300"/>
    <lineage>
        <taxon>Eukaryota</taxon>
        <taxon>Fungi</taxon>
        <taxon>Dikarya</taxon>
        <taxon>Basidiomycota</taxon>
        <taxon>Agaricomycotina</taxon>
        <taxon>Agaricomycetes</taxon>
        <taxon>Agaricomycetidae</taxon>
        <taxon>Agaricales</taxon>
        <taxon>Pleurotineae</taxon>
        <taxon>Stephanosporaceae</taxon>
        <taxon>Cristinia</taxon>
    </lineage>
</organism>
<gene>
    <name evidence="1" type="ORF">BXZ70DRAFT_766175</name>
</gene>